<evidence type="ECO:0000313" key="2">
    <source>
        <dbReference type="Proteomes" id="UP000001404"/>
    </source>
</evidence>
<sequence length="80" mass="9350">MPRNGSLTVSEKILLVLQEKGCCSLEELERYTKVRRNELLVYLTKMARQGIVTRSWGHFAGKKYRKYCLKTTLKKELNLS</sequence>
<dbReference type="InterPro" id="IPR036390">
    <property type="entry name" value="WH_DNA-bd_sf"/>
</dbReference>
<dbReference type="HOGENOM" id="CLU_195721_0_0_2"/>
<organism evidence="1 2">
    <name type="scientific">Saccharolobus islandicus (strain L.D.8.5 / Lassen #2)</name>
    <name type="common">Sulfolobus islandicus</name>
    <dbReference type="NCBI Taxonomy" id="425944"/>
    <lineage>
        <taxon>Archaea</taxon>
        <taxon>Thermoproteota</taxon>
        <taxon>Thermoprotei</taxon>
        <taxon>Sulfolobales</taxon>
        <taxon>Sulfolobaceae</taxon>
        <taxon>Saccharolobus</taxon>
    </lineage>
</organism>
<accession>D2PDN3</accession>
<evidence type="ECO:0000313" key="1">
    <source>
        <dbReference type="EMBL" id="ADB87803.1"/>
    </source>
</evidence>
<dbReference type="InterPro" id="IPR008848">
    <property type="entry name" value="Plasmid_regulator_arc"/>
</dbReference>
<dbReference type="Pfam" id="PF05584">
    <property type="entry name" value="Sulfolobus_pRN"/>
    <property type="match status" value="1"/>
</dbReference>
<dbReference type="InterPro" id="IPR036388">
    <property type="entry name" value="WH-like_DNA-bd_sf"/>
</dbReference>
<name>D2PDN3_SACI9</name>
<dbReference type="Gene3D" id="1.10.10.10">
    <property type="entry name" value="Winged helix-like DNA-binding domain superfamily/Winged helix DNA-binding domain"/>
    <property type="match status" value="1"/>
</dbReference>
<proteinExistence type="predicted"/>
<dbReference type="AlphaFoldDB" id="D2PDN3"/>
<dbReference type="RefSeq" id="WP_012953054.1">
    <property type="nucleotide sequence ID" value="NC_013769.1"/>
</dbReference>
<dbReference type="KEGG" id="sii:LD85_2152"/>
<protein>
    <submittedName>
        <fullName evidence="1">Sulfolobus plasmid regulator</fullName>
    </submittedName>
</protein>
<dbReference type="SUPFAM" id="SSF46785">
    <property type="entry name" value="Winged helix' DNA-binding domain"/>
    <property type="match status" value="1"/>
</dbReference>
<gene>
    <name evidence="1" type="ordered locus">LD85_2152</name>
</gene>
<dbReference type="Proteomes" id="UP000001404">
    <property type="component" value="Chromosome"/>
</dbReference>
<dbReference type="EMBL" id="CP001731">
    <property type="protein sequence ID" value="ADB87803.1"/>
    <property type="molecule type" value="Genomic_DNA"/>
</dbReference>
<reference evidence="2" key="1">
    <citation type="journal article" date="2009" name="Proc. Natl. Acad. Sci. U.S.A.">
        <title>Biogeography of the Sulfolobus islandicus pan-genome.</title>
        <authorList>
            <person name="Reno M.L."/>
            <person name="Held N.L."/>
            <person name="Fields C.J."/>
            <person name="Burke P.V."/>
            <person name="Whitaker R.J."/>
        </authorList>
    </citation>
    <scope>NUCLEOTIDE SEQUENCE [LARGE SCALE GENOMIC DNA]</scope>
    <source>
        <strain evidence="2">L.D.8.5 / Lassen #2</strain>
    </source>
</reference>